<sequence length="77" mass="8710">MSGKAIGGDERLRSRKWLQKLAQILDPRMSPSAFDFKEIEKVLNVALTCTSSFPTNRPYMRKCLLLVVFGTSSMLTE</sequence>
<protein>
    <submittedName>
        <fullName evidence="1">Uncharacterized protein</fullName>
    </submittedName>
</protein>
<evidence type="ECO:0000313" key="1">
    <source>
        <dbReference type="EMBL" id="KAH1073152.1"/>
    </source>
</evidence>
<dbReference type="OrthoDB" id="4062651at2759"/>
<dbReference type="EMBL" id="JAIQCV010000008">
    <property type="protein sequence ID" value="KAH1073152.1"/>
    <property type="molecule type" value="Genomic_DNA"/>
</dbReference>
<organism evidence="1 2">
    <name type="scientific">Gossypium stocksii</name>
    <dbReference type="NCBI Taxonomy" id="47602"/>
    <lineage>
        <taxon>Eukaryota</taxon>
        <taxon>Viridiplantae</taxon>
        <taxon>Streptophyta</taxon>
        <taxon>Embryophyta</taxon>
        <taxon>Tracheophyta</taxon>
        <taxon>Spermatophyta</taxon>
        <taxon>Magnoliopsida</taxon>
        <taxon>eudicotyledons</taxon>
        <taxon>Gunneridae</taxon>
        <taxon>Pentapetalae</taxon>
        <taxon>rosids</taxon>
        <taxon>malvids</taxon>
        <taxon>Malvales</taxon>
        <taxon>Malvaceae</taxon>
        <taxon>Malvoideae</taxon>
        <taxon>Gossypium</taxon>
    </lineage>
</organism>
<keyword evidence="2" id="KW-1185">Reference proteome</keyword>
<proteinExistence type="predicted"/>
<reference evidence="1 2" key="1">
    <citation type="journal article" date="2021" name="Plant Biotechnol. J.">
        <title>Multi-omics assisted identification of the key and species-specific regulatory components of drought-tolerant mechanisms in Gossypium stocksii.</title>
        <authorList>
            <person name="Yu D."/>
            <person name="Ke L."/>
            <person name="Zhang D."/>
            <person name="Wu Y."/>
            <person name="Sun Y."/>
            <person name="Mei J."/>
            <person name="Sun J."/>
            <person name="Sun Y."/>
        </authorList>
    </citation>
    <scope>NUCLEOTIDE SEQUENCE [LARGE SCALE GENOMIC DNA]</scope>
    <source>
        <strain evidence="2">cv. E1</strain>
        <tissue evidence="1">Leaf</tissue>
    </source>
</reference>
<gene>
    <name evidence="1" type="ORF">J1N35_025480</name>
</gene>
<evidence type="ECO:0000313" key="2">
    <source>
        <dbReference type="Proteomes" id="UP000828251"/>
    </source>
</evidence>
<dbReference type="AlphaFoldDB" id="A0A9D3V6E9"/>
<comment type="caution">
    <text evidence="1">The sequence shown here is derived from an EMBL/GenBank/DDBJ whole genome shotgun (WGS) entry which is preliminary data.</text>
</comment>
<dbReference type="Proteomes" id="UP000828251">
    <property type="component" value="Unassembled WGS sequence"/>
</dbReference>
<accession>A0A9D3V6E9</accession>
<name>A0A9D3V6E9_9ROSI</name>